<proteinExistence type="predicted"/>
<dbReference type="InterPro" id="IPR027095">
    <property type="entry name" value="Golgin-45"/>
</dbReference>
<sequence>MSAQVRTQGDGREYPEETVIETKRKTQRSTSSAPDSEKIDKLGKQYLSKKIQSSATSIYNPIGQQELVHNFPREVTPKGKKFYLIPKLVPKSSSNLKIKNKNPKLILLEPYRACTSPMVPFKENNNKVKIPKSNKNNLDLNELVRHMNITKTTTTLNDNFNRKISNVGVDENSLRKERDQLESQLKFQMQVNSELKSLLVHCLGEDIQSKVSNLTEDKMKIAEHLSTNTEKIEYLAGQCEVFRSKFLASSLMVEELAK</sequence>
<dbReference type="EMBL" id="JADBJN010000003">
    <property type="protein sequence ID" value="KAG5673347.1"/>
    <property type="molecule type" value="Genomic_DNA"/>
</dbReference>
<name>A0A9J6BV04_POLVA</name>
<keyword evidence="3" id="KW-1185">Reference proteome</keyword>
<gene>
    <name evidence="2" type="ORF">PVAND_003405</name>
</gene>
<dbReference type="AlphaFoldDB" id="A0A9J6BV04"/>
<comment type="caution">
    <text evidence="2">The sequence shown here is derived from an EMBL/GenBank/DDBJ whole genome shotgun (WGS) entry which is preliminary data.</text>
</comment>
<feature type="region of interest" description="Disordered" evidence="1">
    <location>
        <begin position="1"/>
        <end position="41"/>
    </location>
</feature>
<protein>
    <submittedName>
        <fullName evidence="2">Uncharacterized protein</fullName>
    </submittedName>
</protein>
<feature type="compositionally biased region" description="Basic and acidic residues" evidence="1">
    <location>
        <begin position="9"/>
        <end position="24"/>
    </location>
</feature>
<dbReference type="Proteomes" id="UP001107558">
    <property type="component" value="Chromosome 3"/>
</dbReference>
<reference evidence="2" key="1">
    <citation type="submission" date="2021-03" db="EMBL/GenBank/DDBJ databases">
        <title>Chromosome level genome of the anhydrobiotic midge Polypedilum vanderplanki.</title>
        <authorList>
            <person name="Yoshida Y."/>
            <person name="Kikawada T."/>
            <person name="Gusev O."/>
        </authorList>
    </citation>
    <scope>NUCLEOTIDE SEQUENCE</scope>
    <source>
        <strain evidence="2">NIAS01</strain>
        <tissue evidence="2">Whole body or cell culture</tissue>
    </source>
</reference>
<dbReference type="GO" id="GO:0007030">
    <property type="term" value="P:Golgi organization"/>
    <property type="evidence" value="ECO:0007669"/>
    <property type="project" value="InterPro"/>
</dbReference>
<organism evidence="2 3">
    <name type="scientific">Polypedilum vanderplanki</name>
    <name type="common">Sleeping chironomid midge</name>
    <dbReference type="NCBI Taxonomy" id="319348"/>
    <lineage>
        <taxon>Eukaryota</taxon>
        <taxon>Metazoa</taxon>
        <taxon>Ecdysozoa</taxon>
        <taxon>Arthropoda</taxon>
        <taxon>Hexapoda</taxon>
        <taxon>Insecta</taxon>
        <taxon>Pterygota</taxon>
        <taxon>Neoptera</taxon>
        <taxon>Endopterygota</taxon>
        <taxon>Diptera</taxon>
        <taxon>Nematocera</taxon>
        <taxon>Chironomoidea</taxon>
        <taxon>Chironomidae</taxon>
        <taxon>Chironominae</taxon>
        <taxon>Polypedilum</taxon>
        <taxon>Polypedilum</taxon>
    </lineage>
</organism>
<evidence type="ECO:0000313" key="2">
    <source>
        <dbReference type="EMBL" id="KAG5673347.1"/>
    </source>
</evidence>
<dbReference type="GO" id="GO:0043001">
    <property type="term" value="P:Golgi to plasma membrane protein transport"/>
    <property type="evidence" value="ECO:0007669"/>
    <property type="project" value="InterPro"/>
</dbReference>
<dbReference type="PANTHER" id="PTHR13066:SF2">
    <property type="entry name" value="GOLGIN-45"/>
    <property type="match status" value="1"/>
</dbReference>
<evidence type="ECO:0000256" key="1">
    <source>
        <dbReference type="SAM" id="MobiDB-lite"/>
    </source>
</evidence>
<accession>A0A9J6BV04</accession>
<evidence type="ECO:0000313" key="3">
    <source>
        <dbReference type="Proteomes" id="UP001107558"/>
    </source>
</evidence>
<dbReference type="GO" id="GO:0000139">
    <property type="term" value="C:Golgi membrane"/>
    <property type="evidence" value="ECO:0007669"/>
    <property type="project" value="TreeGrafter"/>
</dbReference>
<dbReference type="OrthoDB" id="5959043at2759"/>
<dbReference type="PANTHER" id="PTHR13066">
    <property type="entry name" value="BASIC LEUCINE ZIPPER NUCLEAR FACTOR 1 BLZF1 PROTEIN"/>
    <property type="match status" value="1"/>
</dbReference>